<dbReference type="EMBL" id="CM001218">
    <property type="protein sequence ID" value="AES63279.2"/>
    <property type="molecule type" value="Genomic_DNA"/>
</dbReference>
<name>G7IPG9_MEDTR</name>
<sequence>MFIKTNIPTNIHGYFNQHNNSEHIMRLRGIAAQLKTLEVGYDKHGKLLSSDTTIRSKMRSYVDVVGTCSLVLNNAFVLNF</sequence>
<organism evidence="1 3">
    <name type="scientific">Medicago truncatula</name>
    <name type="common">Barrel medic</name>
    <name type="synonym">Medicago tribuloides</name>
    <dbReference type="NCBI Taxonomy" id="3880"/>
    <lineage>
        <taxon>Eukaryota</taxon>
        <taxon>Viridiplantae</taxon>
        <taxon>Streptophyta</taxon>
        <taxon>Embryophyta</taxon>
        <taxon>Tracheophyta</taxon>
        <taxon>Spermatophyta</taxon>
        <taxon>Magnoliopsida</taxon>
        <taxon>eudicotyledons</taxon>
        <taxon>Gunneridae</taxon>
        <taxon>Pentapetalae</taxon>
        <taxon>rosids</taxon>
        <taxon>fabids</taxon>
        <taxon>Fabales</taxon>
        <taxon>Fabaceae</taxon>
        <taxon>Papilionoideae</taxon>
        <taxon>50 kb inversion clade</taxon>
        <taxon>NPAAA clade</taxon>
        <taxon>Hologalegina</taxon>
        <taxon>IRL clade</taxon>
        <taxon>Trifolieae</taxon>
        <taxon>Medicago</taxon>
    </lineage>
</organism>
<gene>
    <name evidence="1" type="ordered locus">MTR_2g006990</name>
</gene>
<evidence type="ECO:0000313" key="1">
    <source>
        <dbReference type="EMBL" id="AES63279.2"/>
    </source>
</evidence>
<evidence type="ECO:0000313" key="2">
    <source>
        <dbReference type="EnsemblPlants" id="AES63279"/>
    </source>
</evidence>
<reference evidence="2" key="3">
    <citation type="submission" date="2015-04" db="UniProtKB">
        <authorList>
            <consortium name="EnsemblPlants"/>
        </authorList>
    </citation>
    <scope>IDENTIFICATION</scope>
    <source>
        <strain evidence="2">cv. Jemalong A17</strain>
    </source>
</reference>
<keyword evidence="3" id="KW-1185">Reference proteome</keyword>
<dbReference type="AlphaFoldDB" id="G7IPG9"/>
<proteinExistence type="predicted"/>
<dbReference type="HOGENOM" id="CLU_2593338_0_0_1"/>
<reference evidence="1 3" key="1">
    <citation type="journal article" date="2011" name="Nature">
        <title>The Medicago genome provides insight into the evolution of rhizobial symbioses.</title>
        <authorList>
            <person name="Young N.D."/>
            <person name="Debelle F."/>
            <person name="Oldroyd G.E."/>
            <person name="Geurts R."/>
            <person name="Cannon S.B."/>
            <person name="Udvardi M.K."/>
            <person name="Benedito V.A."/>
            <person name="Mayer K.F."/>
            <person name="Gouzy J."/>
            <person name="Schoof H."/>
            <person name="Van de Peer Y."/>
            <person name="Proost S."/>
            <person name="Cook D.R."/>
            <person name="Meyers B.C."/>
            <person name="Spannagl M."/>
            <person name="Cheung F."/>
            <person name="De Mita S."/>
            <person name="Krishnakumar V."/>
            <person name="Gundlach H."/>
            <person name="Zhou S."/>
            <person name="Mudge J."/>
            <person name="Bharti A.K."/>
            <person name="Murray J.D."/>
            <person name="Naoumkina M.A."/>
            <person name="Rosen B."/>
            <person name="Silverstein K.A."/>
            <person name="Tang H."/>
            <person name="Rombauts S."/>
            <person name="Zhao P.X."/>
            <person name="Zhou P."/>
            <person name="Barbe V."/>
            <person name="Bardou P."/>
            <person name="Bechner M."/>
            <person name="Bellec A."/>
            <person name="Berger A."/>
            <person name="Berges H."/>
            <person name="Bidwell S."/>
            <person name="Bisseling T."/>
            <person name="Choisne N."/>
            <person name="Couloux A."/>
            <person name="Denny R."/>
            <person name="Deshpande S."/>
            <person name="Dai X."/>
            <person name="Doyle J.J."/>
            <person name="Dudez A.M."/>
            <person name="Farmer A.D."/>
            <person name="Fouteau S."/>
            <person name="Franken C."/>
            <person name="Gibelin C."/>
            <person name="Gish J."/>
            <person name="Goldstein S."/>
            <person name="Gonzalez A.J."/>
            <person name="Green P.J."/>
            <person name="Hallab A."/>
            <person name="Hartog M."/>
            <person name="Hua A."/>
            <person name="Humphray S.J."/>
            <person name="Jeong D.H."/>
            <person name="Jing Y."/>
            <person name="Jocker A."/>
            <person name="Kenton S.M."/>
            <person name="Kim D.J."/>
            <person name="Klee K."/>
            <person name="Lai H."/>
            <person name="Lang C."/>
            <person name="Lin S."/>
            <person name="Macmil S.L."/>
            <person name="Magdelenat G."/>
            <person name="Matthews L."/>
            <person name="McCorrison J."/>
            <person name="Monaghan E.L."/>
            <person name="Mun J.H."/>
            <person name="Najar F.Z."/>
            <person name="Nicholson C."/>
            <person name="Noirot C."/>
            <person name="O'Bleness M."/>
            <person name="Paule C.R."/>
            <person name="Poulain J."/>
            <person name="Prion F."/>
            <person name="Qin B."/>
            <person name="Qu C."/>
            <person name="Retzel E.F."/>
            <person name="Riddle C."/>
            <person name="Sallet E."/>
            <person name="Samain S."/>
            <person name="Samson N."/>
            <person name="Sanders I."/>
            <person name="Saurat O."/>
            <person name="Scarpelli C."/>
            <person name="Schiex T."/>
            <person name="Segurens B."/>
            <person name="Severin A.J."/>
            <person name="Sherrier D.J."/>
            <person name="Shi R."/>
            <person name="Sims S."/>
            <person name="Singer S.R."/>
            <person name="Sinharoy S."/>
            <person name="Sterck L."/>
            <person name="Viollet A."/>
            <person name="Wang B.B."/>
            <person name="Wang K."/>
            <person name="Wang M."/>
            <person name="Wang X."/>
            <person name="Warfsmann J."/>
            <person name="Weissenbach J."/>
            <person name="White D.D."/>
            <person name="White J.D."/>
            <person name="Wiley G.B."/>
            <person name="Wincker P."/>
            <person name="Xing Y."/>
            <person name="Yang L."/>
            <person name="Yao Z."/>
            <person name="Ying F."/>
            <person name="Zhai J."/>
            <person name="Zhou L."/>
            <person name="Zuber A."/>
            <person name="Denarie J."/>
            <person name="Dixon R.A."/>
            <person name="May G.D."/>
            <person name="Schwartz D.C."/>
            <person name="Rogers J."/>
            <person name="Quetier F."/>
            <person name="Town C.D."/>
            <person name="Roe B.A."/>
        </authorList>
    </citation>
    <scope>NUCLEOTIDE SEQUENCE [LARGE SCALE GENOMIC DNA]</scope>
    <source>
        <strain evidence="1">A17</strain>
        <strain evidence="2 3">cv. Jemalong A17</strain>
    </source>
</reference>
<dbReference type="PaxDb" id="3880-AES63279"/>
<accession>A0A0C3UVZ0</accession>
<accession>G7IPG9</accession>
<dbReference type="EnsemblPlants" id="AES63279">
    <property type="protein sequence ID" value="AES63279"/>
    <property type="gene ID" value="MTR_2g006990"/>
</dbReference>
<evidence type="ECO:0000313" key="3">
    <source>
        <dbReference type="Proteomes" id="UP000002051"/>
    </source>
</evidence>
<protein>
    <submittedName>
        <fullName evidence="1 2">Uncharacterized protein</fullName>
    </submittedName>
</protein>
<dbReference type="Proteomes" id="UP000002051">
    <property type="component" value="Chromosome 2"/>
</dbReference>
<reference evidence="1 3" key="2">
    <citation type="journal article" date="2014" name="BMC Genomics">
        <title>An improved genome release (version Mt4.0) for the model legume Medicago truncatula.</title>
        <authorList>
            <person name="Tang H."/>
            <person name="Krishnakumar V."/>
            <person name="Bidwell S."/>
            <person name="Rosen B."/>
            <person name="Chan A."/>
            <person name="Zhou S."/>
            <person name="Gentzbittel L."/>
            <person name="Childs K.L."/>
            <person name="Yandell M."/>
            <person name="Gundlach H."/>
            <person name="Mayer K.F."/>
            <person name="Schwartz D.C."/>
            <person name="Town C.D."/>
        </authorList>
    </citation>
    <scope>GENOME REANNOTATION</scope>
    <source>
        <strain evidence="2 3">cv. Jemalong A17</strain>
    </source>
</reference>